<dbReference type="GO" id="GO:0005829">
    <property type="term" value="C:cytosol"/>
    <property type="evidence" value="ECO:0007669"/>
    <property type="project" value="TreeGrafter"/>
</dbReference>
<dbReference type="PANTHER" id="PTHR11803">
    <property type="entry name" value="2-IMINOBUTANOATE/2-IMINOPROPANOATE DEAMINASE RIDA"/>
    <property type="match status" value="1"/>
</dbReference>
<dbReference type="CDD" id="cd00448">
    <property type="entry name" value="YjgF_YER057c_UK114_family"/>
    <property type="match status" value="1"/>
</dbReference>
<protein>
    <submittedName>
        <fullName evidence="2">Endoribonuclease L-PSP</fullName>
    </submittedName>
</protein>
<comment type="similarity">
    <text evidence="1">Belongs to the RutC family.</text>
</comment>
<name>A0A6S6Y0B4_9PROT</name>
<dbReference type="InterPro" id="IPR035959">
    <property type="entry name" value="RutC-like_sf"/>
</dbReference>
<dbReference type="KEGG" id="doe:DENOEST_1447"/>
<gene>
    <name evidence="2" type="ORF">DENOEST_1447</name>
</gene>
<dbReference type="EMBL" id="LR778301">
    <property type="protein sequence ID" value="CAB1368612.1"/>
    <property type="molecule type" value="Genomic_DNA"/>
</dbReference>
<dbReference type="AlphaFoldDB" id="A0A6S6Y0B4"/>
<dbReference type="OrthoDB" id="9803101at2"/>
<dbReference type="RefSeq" id="WP_145769714.1">
    <property type="nucleotide sequence ID" value="NZ_LR778301.1"/>
</dbReference>
<dbReference type="SUPFAM" id="SSF55298">
    <property type="entry name" value="YjgF-like"/>
    <property type="match status" value="1"/>
</dbReference>
<keyword evidence="3" id="KW-1185">Reference proteome</keyword>
<evidence type="ECO:0000313" key="3">
    <source>
        <dbReference type="Proteomes" id="UP000515733"/>
    </source>
</evidence>
<reference evidence="2 3" key="1">
    <citation type="submission" date="2020-03" db="EMBL/GenBank/DDBJ databases">
        <authorList>
            <consortium name="Genoscope - CEA"/>
            <person name="William W."/>
        </authorList>
    </citation>
    <scope>NUCLEOTIDE SEQUENCE [LARGE SCALE GENOMIC DNA]</scope>
    <source>
        <strain evidence="3">DSM 16959</strain>
    </source>
</reference>
<dbReference type="Gene3D" id="3.30.1330.40">
    <property type="entry name" value="RutC-like"/>
    <property type="match status" value="1"/>
</dbReference>
<dbReference type="InterPro" id="IPR006175">
    <property type="entry name" value="YjgF/YER057c/UK114"/>
</dbReference>
<dbReference type="Pfam" id="PF01042">
    <property type="entry name" value="Ribonuc_L-PSP"/>
    <property type="match status" value="1"/>
</dbReference>
<evidence type="ECO:0000256" key="1">
    <source>
        <dbReference type="ARBA" id="ARBA00010552"/>
    </source>
</evidence>
<accession>A0A6S6Y0B4</accession>
<dbReference type="Proteomes" id="UP000515733">
    <property type="component" value="Chromosome"/>
</dbReference>
<dbReference type="GO" id="GO:0019239">
    <property type="term" value="F:deaminase activity"/>
    <property type="evidence" value="ECO:0007669"/>
    <property type="project" value="TreeGrafter"/>
</dbReference>
<proteinExistence type="inferred from homology"/>
<organism evidence="2 3">
    <name type="scientific">Denitratisoma oestradiolicum</name>
    <dbReference type="NCBI Taxonomy" id="311182"/>
    <lineage>
        <taxon>Bacteria</taxon>
        <taxon>Pseudomonadati</taxon>
        <taxon>Pseudomonadota</taxon>
        <taxon>Betaproteobacteria</taxon>
        <taxon>Nitrosomonadales</taxon>
        <taxon>Sterolibacteriaceae</taxon>
        <taxon>Denitratisoma</taxon>
    </lineage>
</organism>
<dbReference type="PANTHER" id="PTHR11803:SF58">
    <property type="entry name" value="PROTEIN HMF1-RELATED"/>
    <property type="match status" value="1"/>
</dbReference>
<sequence>MPIQHINPPGLLQFDAMSQVVVASGGRTVYIAGQSASDVNFEVVGGNDYYAQSVQALRNLRTAVEAAGGSVENIVSSTVYLKNLTPEIAGRFLEALAIACEGKSFPPHAFSLIGVASLAGADLLVEITAVAVIDAAVAA</sequence>
<evidence type="ECO:0000313" key="2">
    <source>
        <dbReference type="EMBL" id="CAB1368612.1"/>
    </source>
</evidence>